<comment type="caution">
    <text evidence="3">The sequence shown here is derived from an EMBL/GenBank/DDBJ whole genome shotgun (WGS) entry which is preliminary data.</text>
</comment>
<feature type="signal peptide" evidence="1">
    <location>
        <begin position="1"/>
        <end position="20"/>
    </location>
</feature>
<protein>
    <recommendedName>
        <fullName evidence="2">Rap1a immunity protein domain-containing protein</fullName>
    </recommendedName>
</protein>
<reference evidence="3 4" key="1">
    <citation type="submission" date="2018-06" db="EMBL/GenBank/DDBJ databases">
        <title>Genomic Encyclopedia of Archaeal and Bacterial Type Strains, Phase II (KMG-II): from individual species to whole genera.</title>
        <authorList>
            <person name="Goeker M."/>
        </authorList>
    </citation>
    <scope>NUCLEOTIDE SEQUENCE [LARGE SCALE GENOMIC DNA]</scope>
    <source>
        <strain evidence="3 4">DSM 24525</strain>
    </source>
</reference>
<feature type="chain" id="PRO_5016034514" description="Rap1a immunity protein domain-containing protein" evidence="1">
    <location>
        <begin position="21"/>
        <end position="140"/>
    </location>
</feature>
<gene>
    <name evidence="3" type="ORF">C8P66_110123</name>
</gene>
<dbReference type="RefSeq" id="WP_146422806.1">
    <property type="nucleotide sequence ID" value="NZ_QKYU01000010.1"/>
</dbReference>
<dbReference type="OrthoDB" id="7277380at2"/>
<feature type="domain" description="Rap1a immunity protein" evidence="2">
    <location>
        <begin position="38"/>
        <end position="132"/>
    </location>
</feature>
<dbReference type="AlphaFoldDB" id="A0A2W7IKV9"/>
<evidence type="ECO:0000259" key="2">
    <source>
        <dbReference type="Pfam" id="PF18602"/>
    </source>
</evidence>
<evidence type="ECO:0000256" key="1">
    <source>
        <dbReference type="SAM" id="SignalP"/>
    </source>
</evidence>
<keyword evidence="1" id="KW-0732">Signal</keyword>
<keyword evidence="4" id="KW-1185">Reference proteome</keyword>
<dbReference type="Pfam" id="PF18602">
    <property type="entry name" value="Rap1a"/>
    <property type="match status" value="1"/>
</dbReference>
<dbReference type="EMBL" id="QKYU01000010">
    <property type="protein sequence ID" value="PZW45925.1"/>
    <property type="molecule type" value="Genomic_DNA"/>
</dbReference>
<dbReference type="Proteomes" id="UP000249688">
    <property type="component" value="Unassembled WGS sequence"/>
</dbReference>
<accession>A0A2W7IKV9</accession>
<evidence type="ECO:0000313" key="3">
    <source>
        <dbReference type="EMBL" id="PZW45925.1"/>
    </source>
</evidence>
<proteinExistence type="predicted"/>
<name>A0A2W7IKV9_9PROT</name>
<sequence length="140" mass="14132">MRMLMPVAALAALLGGPALAQTSGSPPPGSTQVTHATTVADLAAMCAPRSTGLPRLESIAYCQGYVTAAGHAYAELVPASGPRPQIVCMGTPGPSIAEAGIGFAAWAAQHPEHASEPALDGLLRYARATYPCAAAPRAAR</sequence>
<dbReference type="InterPro" id="IPR041238">
    <property type="entry name" value="Rap1a"/>
</dbReference>
<organism evidence="3 4">
    <name type="scientific">Humitalea rosea</name>
    <dbReference type="NCBI Taxonomy" id="990373"/>
    <lineage>
        <taxon>Bacteria</taxon>
        <taxon>Pseudomonadati</taxon>
        <taxon>Pseudomonadota</taxon>
        <taxon>Alphaproteobacteria</taxon>
        <taxon>Acetobacterales</taxon>
        <taxon>Roseomonadaceae</taxon>
        <taxon>Humitalea</taxon>
    </lineage>
</organism>
<evidence type="ECO:0000313" key="4">
    <source>
        <dbReference type="Proteomes" id="UP000249688"/>
    </source>
</evidence>